<protein>
    <recommendedName>
        <fullName evidence="3">C2H2-type domain-containing protein</fullName>
    </recommendedName>
</protein>
<gene>
    <name evidence="1" type="ORF">ANN_17570</name>
</gene>
<dbReference type="Proteomes" id="UP001148838">
    <property type="component" value="Unassembled WGS sequence"/>
</dbReference>
<keyword evidence="2" id="KW-1185">Reference proteome</keyword>
<evidence type="ECO:0000313" key="1">
    <source>
        <dbReference type="EMBL" id="KAJ4437426.1"/>
    </source>
</evidence>
<evidence type="ECO:0008006" key="3">
    <source>
        <dbReference type="Google" id="ProtNLM"/>
    </source>
</evidence>
<comment type="caution">
    <text evidence="1">The sequence shown here is derived from an EMBL/GenBank/DDBJ whole genome shotgun (WGS) entry which is preliminary data.</text>
</comment>
<evidence type="ECO:0000313" key="2">
    <source>
        <dbReference type="Proteomes" id="UP001148838"/>
    </source>
</evidence>
<organism evidence="1 2">
    <name type="scientific">Periplaneta americana</name>
    <name type="common">American cockroach</name>
    <name type="synonym">Blatta americana</name>
    <dbReference type="NCBI Taxonomy" id="6978"/>
    <lineage>
        <taxon>Eukaryota</taxon>
        <taxon>Metazoa</taxon>
        <taxon>Ecdysozoa</taxon>
        <taxon>Arthropoda</taxon>
        <taxon>Hexapoda</taxon>
        <taxon>Insecta</taxon>
        <taxon>Pterygota</taxon>
        <taxon>Neoptera</taxon>
        <taxon>Polyneoptera</taxon>
        <taxon>Dictyoptera</taxon>
        <taxon>Blattodea</taxon>
        <taxon>Blattoidea</taxon>
        <taxon>Blattidae</taxon>
        <taxon>Blattinae</taxon>
        <taxon>Periplaneta</taxon>
    </lineage>
</organism>
<dbReference type="EMBL" id="JAJSOF020000021">
    <property type="protein sequence ID" value="KAJ4437426.1"/>
    <property type="molecule type" value="Genomic_DNA"/>
</dbReference>
<name>A0ABQ8STB2_PERAM</name>
<sequence>MIKEAFNKEEHIPRTFGIITKEELVNCFVWSKALSGSETWTLRRSEEKRIEAVEMWTWGRKERVKWTDRIRNEVVFERVGEERMMLKLIRKRKRNWLCHWLRKNCLLKDALEGIVNGRGLRGRRKYQMIDDIKIYGSYGPTEKKRKAENRKDWIKYWVCSERPALGQSTCASQMGAGYKQRVATDLFTLNVDMIAIPRRLSTTKMYVPSFQDIWRGETLIVNRIAGGGYTFAAAASDVEGTLDWWLAQWKRLNNKYQFYNKKHKATEQLDVNSQFQNLIFATGGSKNKLFKKQIHQGKHFVGQNVENSLILKTMPKLNSLSRSICVMEYGGMAKCLICGKLFQHVKKFNIQRHYSVCHTNGYDKYGGEDRQVLVQQSKDKLLSEAREHTVSESMVSNQIPYHHYSLDLEPRVKNEMFFNELVPEVPLKEWVQCFNDLFHRMGNSLEEVPGLRGKAVTGKCKRVIENNPASKKSSKFLTFTVENVKQSLKYGTFLLTSSYALVTPCDVDRSFSAIKLIPTDKRGRFTVENLKKLLVLYCHLT</sequence>
<reference evidence="1 2" key="1">
    <citation type="journal article" date="2022" name="Allergy">
        <title>Genome assembly and annotation of Periplaneta americana reveal a comprehensive cockroach allergen profile.</title>
        <authorList>
            <person name="Wang L."/>
            <person name="Xiong Q."/>
            <person name="Saelim N."/>
            <person name="Wang L."/>
            <person name="Nong W."/>
            <person name="Wan A.T."/>
            <person name="Shi M."/>
            <person name="Liu X."/>
            <person name="Cao Q."/>
            <person name="Hui J.H.L."/>
            <person name="Sookrung N."/>
            <person name="Leung T.F."/>
            <person name="Tungtrongchitr A."/>
            <person name="Tsui S.K.W."/>
        </authorList>
    </citation>
    <scope>NUCLEOTIDE SEQUENCE [LARGE SCALE GENOMIC DNA]</scope>
    <source>
        <strain evidence="1">PWHHKU_190912</strain>
    </source>
</reference>
<accession>A0ABQ8STB2</accession>
<proteinExistence type="predicted"/>